<evidence type="ECO:0000256" key="1">
    <source>
        <dbReference type="ARBA" id="ARBA00000073"/>
    </source>
</evidence>
<dbReference type="SMART" id="SM00363">
    <property type="entry name" value="S4"/>
    <property type="match status" value="1"/>
</dbReference>
<protein>
    <recommendedName>
        <fullName evidence="4">RNA pseudouridylate synthase</fullName>
    </recommendedName>
    <alternativeName>
        <fullName evidence="5">RNA-uridine isomerase</fullName>
    </alternativeName>
</protein>
<evidence type="ECO:0000256" key="5">
    <source>
        <dbReference type="ARBA" id="ARBA00033164"/>
    </source>
</evidence>
<dbReference type="SUPFAM" id="SSF55174">
    <property type="entry name" value="Alpha-L RNA-binding motif"/>
    <property type="match status" value="1"/>
</dbReference>
<dbReference type="Pfam" id="PF01479">
    <property type="entry name" value="S4"/>
    <property type="match status" value="1"/>
</dbReference>
<dbReference type="InterPro" id="IPR036986">
    <property type="entry name" value="S4_RNA-bd_sf"/>
</dbReference>
<evidence type="ECO:0000256" key="4">
    <source>
        <dbReference type="ARBA" id="ARBA00031870"/>
    </source>
</evidence>
<dbReference type="InterPro" id="IPR020103">
    <property type="entry name" value="PsdUridine_synth_cat_dom_sf"/>
</dbReference>
<dbReference type="RefSeq" id="WP_185255820.1">
    <property type="nucleotide sequence ID" value="NZ_AP023368.1"/>
</dbReference>
<dbReference type="GO" id="GO:0000455">
    <property type="term" value="P:enzyme-directed rRNA pseudouridine synthesis"/>
    <property type="evidence" value="ECO:0007669"/>
    <property type="project" value="UniProtKB-ARBA"/>
</dbReference>
<dbReference type="Gene3D" id="3.30.2350.10">
    <property type="entry name" value="Pseudouridine synthase"/>
    <property type="match status" value="1"/>
</dbReference>
<gene>
    <name evidence="8" type="primary">rluC</name>
    <name evidence="8" type="ORF">bsdcttw_31540</name>
</gene>
<dbReference type="InterPro" id="IPR050188">
    <property type="entry name" value="RluA_PseudoU_synthase"/>
</dbReference>
<dbReference type="CDD" id="cd00165">
    <property type="entry name" value="S4"/>
    <property type="match status" value="1"/>
</dbReference>
<accession>A0A7I8DNZ2</accession>
<feature type="domain" description="RNA-binding S4" evidence="7">
    <location>
        <begin position="13"/>
        <end position="73"/>
    </location>
</feature>
<dbReference type="InterPro" id="IPR006145">
    <property type="entry name" value="PsdUridine_synth_RsuA/RluA"/>
</dbReference>
<evidence type="ECO:0000313" key="9">
    <source>
        <dbReference type="Proteomes" id="UP000515703"/>
    </source>
</evidence>
<comment type="catalytic activity">
    <reaction evidence="1">
        <text>a uridine in RNA = a pseudouridine in RNA</text>
        <dbReference type="Rhea" id="RHEA:48348"/>
        <dbReference type="Rhea" id="RHEA-COMP:12068"/>
        <dbReference type="Rhea" id="RHEA-COMP:12069"/>
        <dbReference type="ChEBI" id="CHEBI:65314"/>
        <dbReference type="ChEBI" id="CHEBI:65315"/>
    </reaction>
</comment>
<dbReference type="SUPFAM" id="SSF55120">
    <property type="entry name" value="Pseudouridine synthase"/>
    <property type="match status" value="1"/>
</dbReference>
<keyword evidence="3" id="KW-0413">Isomerase</keyword>
<dbReference type="EMBL" id="AP023368">
    <property type="protein sequence ID" value="BCK00114.1"/>
    <property type="molecule type" value="Genomic_DNA"/>
</dbReference>
<dbReference type="GO" id="GO:0120159">
    <property type="term" value="F:rRNA pseudouridine synthase activity"/>
    <property type="evidence" value="ECO:0007669"/>
    <property type="project" value="UniProtKB-ARBA"/>
</dbReference>
<keyword evidence="6" id="KW-0694">RNA-binding</keyword>
<organism evidence="8 9">
    <name type="scientific">Anaerocolumna chitinilytica</name>
    <dbReference type="NCBI Taxonomy" id="1727145"/>
    <lineage>
        <taxon>Bacteria</taxon>
        <taxon>Bacillati</taxon>
        <taxon>Bacillota</taxon>
        <taxon>Clostridia</taxon>
        <taxon>Lachnospirales</taxon>
        <taxon>Lachnospiraceae</taxon>
        <taxon>Anaerocolumna</taxon>
    </lineage>
</organism>
<dbReference type="PANTHER" id="PTHR21600:SF83">
    <property type="entry name" value="PSEUDOURIDYLATE SYNTHASE RPUSD4, MITOCHONDRIAL"/>
    <property type="match status" value="1"/>
</dbReference>
<evidence type="ECO:0000256" key="3">
    <source>
        <dbReference type="ARBA" id="ARBA00023235"/>
    </source>
</evidence>
<keyword evidence="9" id="KW-1185">Reference proteome</keyword>
<dbReference type="Pfam" id="PF00849">
    <property type="entry name" value="PseudoU_synth_2"/>
    <property type="match status" value="1"/>
</dbReference>
<dbReference type="KEGG" id="acht:bsdcttw_31540"/>
<dbReference type="PANTHER" id="PTHR21600">
    <property type="entry name" value="MITOCHONDRIAL RNA PSEUDOURIDINE SYNTHASE"/>
    <property type="match status" value="1"/>
</dbReference>
<evidence type="ECO:0000256" key="2">
    <source>
        <dbReference type="ARBA" id="ARBA00010876"/>
    </source>
</evidence>
<name>A0A7I8DNZ2_9FIRM</name>
<evidence type="ECO:0000256" key="6">
    <source>
        <dbReference type="PROSITE-ProRule" id="PRU00182"/>
    </source>
</evidence>
<dbReference type="InterPro" id="IPR002942">
    <property type="entry name" value="S4_RNA-bd"/>
</dbReference>
<dbReference type="Proteomes" id="UP000515703">
    <property type="component" value="Chromosome"/>
</dbReference>
<proteinExistence type="inferred from homology"/>
<dbReference type="GO" id="GO:0003723">
    <property type="term" value="F:RNA binding"/>
    <property type="evidence" value="ECO:0007669"/>
    <property type="project" value="UniProtKB-KW"/>
</dbReference>
<evidence type="ECO:0000313" key="8">
    <source>
        <dbReference type="EMBL" id="BCK00114.1"/>
    </source>
</evidence>
<dbReference type="PROSITE" id="PS50889">
    <property type="entry name" value="S4"/>
    <property type="match status" value="1"/>
</dbReference>
<reference evidence="8 9" key="1">
    <citation type="submission" date="2020-08" db="EMBL/GenBank/DDBJ databases">
        <title>Draft genome sequencing of an Anaerocolumna strain isolated from anoxic soil subjected to BSD treatment.</title>
        <authorList>
            <person name="Uek A."/>
            <person name="Tonouchi A."/>
        </authorList>
    </citation>
    <scope>NUCLEOTIDE SEQUENCE [LARGE SCALE GENOMIC DNA]</scope>
    <source>
        <strain evidence="8 9">CTTW</strain>
    </source>
</reference>
<reference evidence="8 9" key="2">
    <citation type="submission" date="2020-08" db="EMBL/GenBank/DDBJ databases">
        <authorList>
            <person name="Ueki A."/>
            <person name="Tonouchi A."/>
        </authorList>
    </citation>
    <scope>NUCLEOTIDE SEQUENCE [LARGE SCALE GENOMIC DNA]</scope>
    <source>
        <strain evidence="8 9">CTTW</strain>
    </source>
</reference>
<dbReference type="AlphaFoldDB" id="A0A7I8DNZ2"/>
<comment type="similarity">
    <text evidence="2">Belongs to the pseudouridine synthase RluA family.</text>
</comment>
<dbReference type="CDD" id="cd02869">
    <property type="entry name" value="PseudoU_synth_RluA_like"/>
    <property type="match status" value="1"/>
</dbReference>
<dbReference type="Gene3D" id="3.10.290.10">
    <property type="entry name" value="RNA-binding S4 domain"/>
    <property type="match status" value="1"/>
</dbReference>
<sequence>MKTIIAGKNEAGQRLDKLLFKVLKKAPKSFVYKMLRKKNITLNGKKAEGSEMVNTEDEIKLFLSEETLEKFSDNYSNPLPQISSEDGVPENLKENFQVVYEDANVLIVNKPAGMLSQKAKESDISLVEHVISYLLNTGCITPKELETFKPGICNRLDRNTSGLVAAGKTLAGLKTLSELFRERTLSKYYLCLVKGVVKEDKKITGFLIKDEKTNQVKVLAKAADNADYIETEYTPLQGNKDYTLLKVKLITGKTHQIRAHLSSIGCPIIGDGKYGDKNINDKFRQKFRLTHQLLHSYEMIFPKNIQGELSNLSGLQLTAELPDYFIRIIIACINKD</sequence>
<evidence type="ECO:0000259" key="7">
    <source>
        <dbReference type="SMART" id="SM00363"/>
    </source>
</evidence>